<gene>
    <name evidence="1" type="ORF">J2S14_001385</name>
</gene>
<proteinExistence type="predicted"/>
<protein>
    <recommendedName>
        <fullName evidence="3">PD-(D/E)XK motif protein</fullName>
    </recommendedName>
</protein>
<comment type="caution">
    <text evidence="1">The sequence shown here is derived from an EMBL/GenBank/DDBJ whole genome shotgun (WGS) entry which is preliminary data.</text>
</comment>
<accession>A0ABU0D2D9</accession>
<evidence type="ECO:0000313" key="1">
    <source>
        <dbReference type="EMBL" id="MDQ0342573.1"/>
    </source>
</evidence>
<evidence type="ECO:0008006" key="3">
    <source>
        <dbReference type="Google" id="ProtNLM"/>
    </source>
</evidence>
<dbReference type="InterPro" id="IPR025534">
    <property type="entry name" value="DUF4420"/>
</dbReference>
<keyword evidence="2" id="KW-1185">Reference proteome</keyword>
<evidence type="ECO:0000313" key="2">
    <source>
        <dbReference type="Proteomes" id="UP001232343"/>
    </source>
</evidence>
<organism evidence="1 2">
    <name type="scientific">Lederbergia wuyishanensis</name>
    <dbReference type="NCBI Taxonomy" id="1347903"/>
    <lineage>
        <taxon>Bacteria</taxon>
        <taxon>Bacillati</taxon>
        <taxon>Bacillota</taxon>
        <taxon>Bacilli</taxon>
        <taxon>Bacillales</taxon>
        <taxon>Bacillaceae</taxon>
        <taxon>Lederbergia</taxon>
    </lineage>
</organism>
<dbReference type="EMBL" id="JAUSUO010000002">
    <property type="protein sequence ID" value="MDQ0342573.1"/>
    <property type="molecule type" value="Genomic_DNA"/>
</dbReference>
<reference evidence="1 2" key="1">
    <citation type="submission" date="2023-07" db="EMBL/GenBank/DDBJ databases">
        <title>Genomic Encyclopedia of Type Strains, Phase IV (KMG-IV): sequencing the most valuable type-strain genomes for metagenomic binning, comparative biology and taxonomic classification.</title>
        <authorList>
            <person name="Goeker M."/>
        </authorList>
    </citation>
    <scope>NUCLEOTIDE SEQUENCE [LARGE SCALE GENOMIC DNA]</scope>
    <source>
        <strain evidence="1 2">DSM 27848</strain>
    </source>
</reference>
<dbReference type="Pfam" id="PF14390">
    <property type="entry name" value="DUF4420"/>
    <property type="match status" value="1"/>
</dbReference>
<name>A0ABU0D2D9_9BACI</name>
<dbReference type="RefSeq" id="WP_244680875.1">
    <property type="nucleotide sequence ID" value="NZ_JALIRM010000002.1"/>
</dbReference>
<dbReference type="Proteomes" id="UP001232343">
    <property type="component" value="Unassembled WGS sequence"/>
</dbReference>
<sequence>MRLVQEIRRGFASLRNGKALPLKEVDAYPAYVLRMGTSYGVVIEVSSDVKINERFSNVRYVTEEYEIDGRQANFLYLSSDMEHLRNEFANICGAFVDPGEKGKEREKIEKAPLKWWEQMKELLGNRNIDTSPYNVLGEMVAYYYLFTNGKLVNWIGQINGSVDFESRDTDYEVKSTTMRYDSMIQISSQFQLQGGKDIKIFFLRFEESAHGKSIDDLAEMLVTAGVDRNKIEESLICGGYEKYSTGRSRKYKLLEMRLYDVNERFPTIIKERFADYGIPQNVVKINYTIDLDGLDYNDLHISLI</sequence>